<dbReference type="InterPro" id="IPR008254">
    <property type="entry name" value="Flavodoxin/NO_synth"/>
</dbReference>
<organism evidence="1 2">
    <name type="scientific">Clostridium felsineum</name>
    <dbReference type="NCBI Taxonomy" id="36839"/>
    <lineage>
        <taxon>Bacteria</taxon>
        <taxon>Bacillati</taxon>
        <taxon>Bacillota</taxon>
        <taxon>Clostridia</taxon>
        <taxon>Eubacteriales</taxon>
        <taxon>Clostridiaceae</taxon>
        <taxon>Clostridium</taxon>
    </lineage>
</organism>
<sequence>MKNLIVFYSLEGHTRFIANIIESIVKADLLELKPEKEVPKTGFKKYLWGGKSAIFKEKPTLKNKIPEIKEYDNIIIGTPVWAGTYAPPVNTFIAHTLIKGKNIAFFACHGGGDAKKCFDKLTEELKDNTVLGTIDFKEPTDEDKEKITKEIEKWISTILEK</sequence>
<dbReference type="SUPFAM" id="SSF52218">
    <property type="entry name" value="Flavoproteins"/>
    <property type="match status" value="1"/>
</dbReference>
<gene>
    <name evidence="1" type="ORF">CROST_043290</name>
</gene>
<accession>A0A1S8LHV8</accession>
<keyword evidence="2" id="KW-1185">Reference proteome</keyword>
<reference evidence="1 2" key="1">
    <citation type="submission" date="2022-04" db="EMBL/GenBank/DDBJ databases">
        <title>Genome sequence of C. roseum typestrain.</title>
        <authorList>
            <person name="Poehlein A."/>
            <person name="Schoch T."/>
            <person name="Duerre P."/>
            <person name="Daniel R."/>
        </authorList>
    </citation>
    <scope>NUCLEOTIDE SEQUENCE [LARGE SCALE GENOMIC DNA]</scope>
    <source>
        <strain evidence="1 2">DSM 7320</strain>
    </source>
</reference>
<dbReference type="STRING" id="84029.CROST_08150"/>
<dbReference type="PROSITE" id="PS50902">
    <property type="entry name" value="FLAVODOXIN_LIKE"/>
    <property type="match status" value="1"/>
</dbReference>
<dbReference type="RefSeq" id="WP_077832913.1">
    <property type="nucleotide sequence ID" value="NZ_CP096983.1"/>
</dbReference>
<dbReference type="PANTHER" id="PTHR39201">
    <property type="entry name" value="EXPORTED PROTEIN-RELATED"/>
    <property type="match status" value="1"/>
</dbReference>
<name>A0A1S8LHV8_9CLOT</name>
<dbReference type="GO" id="GO:0016651">
    <property type="term" value="F:oxidoreductase activity, acting on NAD(P)H"/>
    <property type="evidence" value="ECO:0007669"/>
    <property type="project" value="UniProtKB-ARBA"/>
</dbReference>
<dbReference type="EMBL" id="CP096983">
    <property type="protein sequence ID" value="URZ13563.1"/>
    <property type="molecule type" value="Genomic_DNA"/>
</dbReference>
<dbReference type="AlphaFoldDB" id="A0A1S8LHV8"/>
<dbReference type="Pfam" id="PF12682">
    <property type="entry name" value="Flavodoxin_4"/>
    <property type="match status" value="1"/>
</dbReference>
<dbReference type="KEGG" id="crw:CROST_043290"/>
<evidence type="ECO:0000313" key="1">
    <source>
        <dbReference type="EMBL" id="URZ13563.1"/>
    </source>
</evidence>
<dbReference type="Proteomes" id="UP000190951">
    <property type="component" value="Chromosome"/>
</dbReference>
<proteinExistence type="predicted"/>
<protein>
    <submittedName>
        <fullName evidence="1">Uncharacterized protein</fullName>
    </submittedName>
</protein>
<dbReference type="InterPro" id="IPR029039">
    <property type="entry name" value="Flavoprotein-like_sf"/>
</dbReference>
<dbReference type="PANTHER" id="PTHR39201:SF1">
    <property type="entry name" value="FLAVODOXIN-LIKE DOMAIN-CONTAINING PROTEIN"/>
    <property type="match status" value="1"/>
</dbReference>
<evidence type="ECO:0000313" key="2">
    <source>
        <dbReference type="Proteomes" id="UP000190951"/>
    </source>
</evidence>
<dbReference type="Gene3D" id="3.40.50.360">
    <property type="match status" value="1"/>
</dbReference>
<dbReference type="GO" id="GO:0010181">
    <property type="term" value="F:FMN binding"/>
    <property type="evidence" value="ECO:0007669"/>
    <property type="project" value="InterPro"/>
</dbReference>